<gene>
    <name evidence="1" type="ORF">AUK05_01595</name>
</gene>
<evidence type="ECO:0008006" key="3">
    <source>
        <dbReference type="Google" id="ProtNLM"/>
    </source>
</evidence>
<accession>A0A1J5HQD2</accession>
<comment type="caution">
    <text evidence="1">The sequence shown here is derived from an EMBL/GenBank/DDBJ whole genome shotgun (WGS) entry which is preliminary data.</text>
</comment>
<dbReference type="Proteomes" id="UP000182344">
    <property type="component" value="Unassembled WGS sequence"/>
</dbReference>
<protein>
    <recommendedName>
        <fullName evidence="3">DUF5678 domain-containing protein</fullName>
    </recommendedName>
</protein>
<organism evidence="1 2">
    <name type="scientific">Candidatus Shapirobacteria bacterium CG2_30_35_20</name>
    <dbReference type="NCBI Taxonomy" id="1805376"/>
    <lineage>
        <taxon>Bacteria</taxon>
        <taxon>Candidatus Shapironibacteriota</taxon>
    </lineage>
</organism>
<evidence type="ECO:0000313" key="2">
    <source>
        <dbReference type="Proteomes" id="UP000182344"/>
    </source>
</evidence>
<dbReference type="STRING" id="1805376.AUK05_01595"/>
<evidence type="ECO:0000313" key="1">
    <source>
        <dbReference type="EMBL" id="OIP87305.1"/>
    </source>
</evidence>
<dbReference type="AlphaFoldDB" id="A0A1J5HQD2"/>
<proteinExistence type="predicted"/>
<reference evidence="1 2" key="1">
    <citation type="journal article" date="2016" name="Environ. Microbiol.">
        <title>Genomic resolution of a cold subsurface aquifer community provides metabolic insights for novel microbes adapted to high CO concentrations.</title>
        <authorList>
            <person name="Probst A.J."/>
            <person name="Castelle C.J."/>
            <person name="Singh A."/>
            <person name="Brown C.T."/>
            <person name="Anantharaman K."/>
            <person name="Sharon I."/>
            <person name="Hug L.A."/>
            <person name="Burstein D."/>
            <person name="Emerson J.B."/>
            <person name="Thomas B.C."/>
            <person name="Banfield J.F."/>
        </authorList>
    </citation>
    <scope>NUCLEOTIDE SEQUENCE [LARGE SCALE GENOMIC DNA]</scope>
    <source>
        <strain evidence="1">CG2_30_35_20</strain>
    </source>
</reference>
<name>A0A1J5HQD2_9BACT</name>
<sequence>MQKKISMMDVFKNPKYRGRHIVLADNKIFTAKTGEGATKILLNVKKKYPNIIPEIAYLPKAQSLILWI</sequence>
<dbReference type="EMBL" id="MNZO01000022">
    <property type="protein sequence ID" value="OIP87305.1"/>
    <property type="molecule type" value="Genomic_DNA"/>
</dbReference>